<evidence type="ECO:0000256" key="1">
    <source>
        <dbReference type="SAM" id="Coils"/>
    </source>
</evidence>
<name>A0A7X3SLL1_9FIRM</name>
<reference evidence="2 3" key="1">
    <citation type="submission" date="2019-12" db="EMBL/GenBank/DDBJ databases">
        <title>Sporaefaciens musculi gen. nov., sp. nov., a novel bacterium isolated from the caecum of an obese mouse.</title>
        <authorList>
            <person name="Rasmussen T.S."/>
            <person name="Streidl T."/>
            <person name="Hitch T.C.A."/>
            <person name="Wortmann E."/>
            <person name="Deptula P."/>
            <person name="Hansen M."/>
            <person name="Nielsen D.S."/>
            <person name="Clavel T."/>
            <person name="Vogensen F.K."/>
        </authorList>
    </citation>
    <scope>NUCLEOTIDE SEQUENCE [LARGE SCALE GENOMIC DNA]</scope>
    <source>
        <strain evidence="2 3">WCA-9-b2</strain>
    </source>
</reference>
<dbReference type="RefSeq" id="WP_159755883.1">
    <property type="nucleotide sequence ID" value="NZ_CATIFW010000001.1"/>
</dbReference>
<gene>
    <name evidence="2" type="ORF">GN277_26570</name>
</gene>
<dbReference type="Proteomes" id="UP000460412">
    <property type="component" value="Unassembled WGS sequence"/>
</dbReference>
<evidence type="ECO:0000313" key="3">
    <source>
        <dbReference type="Proteomes" id="UP000460412"/>
    </source>
</evidence>
<comment type="caution">
    <text evidence="2">The sequence shown here is derived from an EMBL/GenBank/DDBJ whole genome shotgun (WGS) entry which is preliminary data.</text>
</comment>
<proteinExistence type="predicted"/>
<dbReference type="AlphaFoldDB" id="A0A7X3SLL1"/>
<protein>
    <submittedName>
        <fullName evidence="2">Uncharacterized protein</fullName>
    </submittedName>
</protein>
<feature type="coiled-coil region" evidence="1">
    <location>
        <begin position="150"/>
        <end position="177"/>
    </location>
</feature>
<dbReference type="EMBL" id="WUQX01000001">
    <property type="protein sequence ID" value="MXP78774.1"/>
    <property type="molecule type" value="Genomic_DNA"/>
</dbReference>
<accession>A0A7X3SLL1</accession>
<sequence>MEKRVLWDNGIKDCMKEFTSEHMLEFMELLDYIKDDGIESIINRNTQEDPDLWDWLYTKDQTEMNDIKKELGKKIQRAKYVDSEEFDKMMEIVGKLNIIKTLILLYDNQNDFCVSTKSEYYAGLRRYLIMEKKDSFCKDLSECFPHIHFSHDIERTINTLNKKFEEIREEIVEHLTQIDGYQSRFEQLLSENKSFQEIAQHFSMDTGIECSPQAGRKKVQALKEKYFNSKNGQEETVTCELHTKFKRFNIDIDKQDRIYFFPGKREILEGKVIVKHIGGHL</sequence>
<keyword evidence="1" id="KW-0175">Coiled coil</keyword>
<keyword evidence="3" id="KW-1185">Reference proteome</keyword>
<organism evidence="2 3">
    <name type="scientific">Sporofaciens musculi</name>
    <dbReference type="NCBI Taxonomy" id="2681861"/>
    <lineage>
        <taxon>Bacteria</taxon>
        <taxon>Bacillati</taxon>
        <taxon>Bacillota</taxon>
        <taxon>Clostridia</taxon>
        <taxon>Lachnospirales</taxon>
        <taxon>Lachnospiraceae</taxon>
        <taxon>Sporofaciens</taxon>
    </lineage>
</organism>
<evidence type="ECO:0000313" key="2">
    <source>
        <dbReference type="EMBL" id="MXP78774.1"/>
    </source>
</evidence>